<evidence type="ECO:0000313" key="3">
    <source>
        <dbReference type="Proteomes" id="UP001066276"/>
    </source>
</evidence>
<proteinExistence type="predicted"/>
<dbReference type="EMBL" id="JANPWB010000001">
    <property type="protein sequence ID" value="KAJ1218635.1"/>
    <property type="molecule type" value="Genomic_DNA"/>
</dbReference>
<sequence length="131" mass="14899">MPGAHPWCIRMQRDAQRVASNTILRNREPTLIVLKTLHDPGGGTRSPSQLPPLIARQHPAAAPSRRNIDSEQYSFNLSSQERDESMGEFISRLKRLARYCAFDAFTTENALRLQIIEGCQSKSLRIRLLKK</sequence>
<accession>A0AAV7X0X1</accession>
<keyword evidence="3" id="KW-1185">Reference proteome</keyword>
<protein>
    <submittedName>
        <fullName evidence="2">Uncharacterized protein</fullName>
    </submittedName>
</protein>
<dbReference type="Proteomes" id="UP001066276">
    <property type="component" value="Chromosome 1_1"/>
</dbReference>
<evidence type="ECO:0000313" key="2">
    <source>
        <dbReference type="EMBL" id="KAJ1218635.1"/>
    </source>
</evidence>
<reference evidence="2" key="1">
    <citation type="journal article" date="2022" name="bioRxiv">
        <title>Sequencing and chromosome-scale assembly of the giantPleurodeles waltlgenome.</title>
        <authorList>
            <person name="Brown T."/>
            <person name="Elewa A."/>
            <person name="Iarovenko S."/>
            <person name="Subramanian E."/>
            <person name="Araus A.J."/>
            <person name="Petzold A."/>
            <person name="Susuki M."/>
            <person name="Suzuki K.-i.T."/>
            <person name="Hayashi T."/>
            <person name="Toyoda A."/>
            <person name="Oliveira C."/>
            <person name="Osipova E."/>
            <person name="Leigh N.D."/>
            <person name="Simon A."/>
            <person name="Yun M.H."/>
        </authorList>
    </citation>
    <scope>NUCLEOTIDE SEQUENCE</scope>
    <source>
        <strain evidence="2">20211129_DDA</strain>
        <tissue evidence="2">Liver</tissue>
    </source>
</reference>
<comment type="caution">
    <text evidence="2">The sequence shown here is derived from an EMBL/GenBank/DDBJ whole genome shotgun (WGS) entry which is preliminary data.</text>
</comment>
<gene>
    <name evidence="2" type="ORF">NDU88_006213</name>
</gene>
<evidence type="ECO:0000256" key="1">
    <source>
        <dbReference type="SAM" id="MobiDB-lite"/>
    </source>
</evidence>
<dbReference type="AlphaFoldDB" id="A0AAV7X0X1"/>
<name>A0AAV7X0X1_PLEWA</name>
<organism evidence="2 3">
    <name type="scientific">Pleurodeles waltl</name>
    <name type="common">Iberian ribbed newt</name>
    <dbReference type="NCBI Taxonomy" id="8319"/>
    <lineage>
        <taxon>Eukaryota</taxon>
        <taxon>Metazoa</taxon>
        <taxon>Chordata</taxon>
        <taxon>Craniata</taxon>
        <taxon>Vertebrata</taxon>
        <taxon>Euteleostomi</taxon>
        <taxon>Amphibia</taxon>
        <taxon>Batrachia</taxon>
        <taxon>Caudata</taxon>
        <taxon>Salamandroidea</taxon>
        <taxon>Salamandridae</taxon>
        <taxon>Pleurodelinae</taxon>
        <taxon>Pleurodeles</taxon>
    </lineage>
</organism>
<feature type="region of interest" description="Disordered" evidence="1">
    <location>
        <begin position="36"/>
        <end position="68"/>
    </location>
</feature>